<dbReference type="Pfam" id="PF08282">
    <property type="entry name" value="Hydrolase_3"/>
    <property type="match status" value="1"/>
</dbReference>
<evidence type="ECO:0000313" key="2">
    <source>
        <dbReference type="Proteomes" id="UP000027855"/>
    </source>
</evidence>
<dbReference type="Proteomes" id="UP000027855">
    <property type="component" value="Unassembled WGS sequence"/>
</dbReference>
<protein>
    <submittedName>
        <fullName evidence="1">HAD family hydrolase</fullName>
    </submittedName>
</protein>
<dbReference type="AlphaFoldDB" id="A0A074JCP6"/>
<dbReference type="Gene3D" id="3.30.1240.10">
    <property type="match status" value="1"/>
</dbReference>
<dbReference type="Gene3D" id="3.40.50.1000">
    <property type="entry name" value="HAD superfamily/HAD-like"/>
    <property type="match status" value="1"/>
</dbReference>
<dbReference type="SUPFAM" id="SSF56784">
    <property type="entry name" value="HAD-like"/>
    <property type="match status" value="1"/>
</dbReference>
<dbReference type="GO" id="GO:0005829">
    <property type="term" value="C:cytosol"/>
    <property type="evidence" value="ECO:0007669"/>
    <property type="project" value="TreeGrafter"/>
</dbReference>
<dbReference type="GO" id="GO:0016791">
    <property type="term" value="F:phosphatase activity"/>
    <property type="evidence" value="ECO:0007669"/>
    <property type="project" value="TreeGrafter"/>
</dbReference>
<accession>A0A074JCP6</accession>
<keyword evidence="1" id="KW-0378">Hydrolase</keyword>
<dbReference type="GO" id="GO:0000287">
    <property type="term" value="F:magnesium ion binding"/>
    <property type="evidence" value="ECO:0007669"/>
    <property type="project" value="TreeGrafter"/>
</dbReference>
<comment type="caution">
    <text evidence="1">The sequence shown here is derived from an EMBL/GenBank/DDBJ whole genome shotgun (WGS) entry which is preliminary data.</text>
</comment>
<organism evidence="1 2">
    <name type="scientific">Streptococcus salivarius</name>
    <dbReference type="NCBI Taxonomy" id="1304"/>
    <lineage>
        <taxon>Bacteria</taxon>
        <taxon>Bacillati</taxon>
        <taxon>Bacillota</taxon>
        <taxon>Bacilli</taxon>
        <taxon>Lactobacillales</taxon>
        <taxon>Streptococcaceae</taxon>
        <taxon>Streptococcus</taxon>
    </lineage>
</organism>
<reference evidence="1 2" key="1">
    <citation type="submission" date="2014-04" db="EMBL/GenBank/DDBJ databases">
        <title>Variable characteristics of bacteriocin-producing Streptococcus salivarius strains isolated from Malaysian subjects.</title>
        <authorList>
            <person name="Philip K."/>
            <person name="Barbour A."/>
        </authorList>
    </citation>
    <scope>NUCLEOTIDE SEQUENCE [LARGE SCALE GENOMIC DNA]</scope>
    <source>
        <strain evidence="1 2">NU10</strain>
    </source>
</reference>
<dbReference type="PANTHER" id="PTHR10000:SF8">
    <property type="entry name" value="HAD SUPERFAMILY HYDROLASE-LIKE, TYPE 3"/>
    <property type="match status" value="1"/>
</dbReference>
<gene>
    <name evidence="1" type="ORF">DL07_06530</name>
</gene>
<sequence>MKFVFDLDGTLCFDGMTMSKDLQKVLLTAPKYGHEIIFATARSYRDCLSILEGELRKLTVVGLNGGEVFQDEHLVSQYTIPSHDLRTIVSYCDTYNLPYFIDDTFNYAIQNPEQIPFLSNVDPLNKARILPVHELNEPIKVVIPLVEHEDIREDLISNLNKLECLDLSYHDIERCLYINPKGVTKASTVLNHFSKDFVAFGNDQNDISLFKNAIYGVQVGDYPYLKDFVDEVIPAINTVIAEKIRLLFEKF</sequence>
<name>A0A074JCP6_STRSL</name>
<dbReference type="InterPro" id="IPR023214">
    <property type="entry name" value="HAD_sf"/>
</dbReference>
<dbReference type="InterPro" id="IPR036412">
    <property type="entry name" value="HAD-like_sf"/>
</dbReference>
<dbReference type="PANTHER" id="PTHR10000">
    <property type="entry name" value="PHOSPHOSERINE PHOSPHATASE"/>
    <property type="match status" value="1"/>
</dbReference>
<dbReference type="RefSeq" id="WP_037603267.1">
    <property type="nucleotide sequence ID" value="NZ_JJMS01000019.1"/>
</dbReference>
<evidence type="ECO:0000313" key="1">
    <source>
        <dbReference type="EMBL" id="KEO43799.1"/>
    </source>
</evidence>
<proteinExistence type="predicted"/>
<dbReference type="EMBL" id="JJMT01000026">
    <property type="protein sequence ID" value="KEO43799.1"/>
    <property type="molecule type" value="Genomic_DNA"/>
</dbReference>